<dbReference type="InterPro" id="IPR022044">
    <property type="entry name" value="TcdB_toxin_mid/C"/>
</dbReference>
<feature type="region of interest" description="Disordered" evidence="4">
    <location>
        <begin position="1463"/>
        <end position="1489"/>
    </location>
</feature>
<dbReference type="InterPro" id="IPR022385">
    <property type="entry name" value="Rhs_assc_core"/>
</dbReference>
<evidence type="ECO:0000256" key="1">
    <source>
        <dbReference type="ARBA" id="ARBA00004613"/>
    </source>
</evidence>
<dbReference type="Pfam" id="PF12639">
    <property type="entry name" value="Colicin-DNase"/>
    <property type="match status" value="1"/>
</dbReference>
<evidence type="ECO:0000256" key="2">
    <source>
        <dbReference type="ARBA" id="ARBA00022525"/>
    </source>
</evidence>
<organism evidence="7 8">
    <name type="scientific">Glutinoglossum americanum</name>
    <dbReference type="NCBI Taxonomy" id="1670608"/>
    <lineage>
        <taxon>Eukaryota</taxon>
        <taxon>Fungi</taxon>
        <taxon>Dikarya</taxon>
        <taxon>Ascomycota</taxon>
        <taxon>Pezizomycotina</taxon>
        <taxon>Geoglossomycetes</taxon>
        <taxon>Geoglossales</taxon>
        <taxon>Geoglossaceae</taxon>
        <taxon>Glutinoglossum</taxon>
    </lineage>
</organism>
<feature type="compositionally biased region" description="Polar residues" evidence="4">
    <location>
        <begin position="2115"/>
        <end position="2128"/>
    </location>
</feature>
<evidence type="ECO:0000313" key="7">
    <source>
        <dbReference type="EMBL" id="KAH0545319.1"/>
    </source>
</evidence>
<dbReference type="InterPro" id="IPR022045">
    <property type="entry name" value="TcdB_toxin_mid/N"/>
</dbReference>
<dbReference type="GO" id="GO:0005576">
    <property type="term" value="C:extracellular region"/>
    <property type="evidence" value="ECO:0007669"/>
    <property type="project" value="UniProtKB-SubCell"/>
</dbReference>
<feature type="region of interest" description="Disordered" evidence="4">
    <location>
        <begin position="2106"/>
        <end position="2128"/>
    </location>
</feature>
<accession>A0A9P8I8S5</accession>
<dbReference type="PRINTS" id="PR01341">
    <property type="entry name" value="SALSPVBPROT"/>
</dbReference>
<gene>
    <name evidence="7" type="ORF">FGG08_000618</name>
</gene>
<feature type="compositionally biased region" description="Low complexity" evidence="4">
    <location>
        <begin position="2594"/>
        <end position="2614"/>
    </location>
</feature>
<dbReference type="EMBL" id="JAGHQL010000007">
    <property type="protein sequence ID" value="KAH0545319.1"/>
    <property type="molecule type" value="Genomic_DNA"/>
</dbReference>
<dbReference type="InterPro" id="IPR050708">
    <property type="entry name" value="T6SS_VgrG/RHS"/>
</dbReference>
<dbReference type="InterPro" id="IPR003284">
    <property type="entry name" value="Sal_SpvB"/>
</dbReference>
<name>A0A9P8I8S5_9PEZI</name>
<feature type="region of interest" description="Disordered" evidence="4">
    <location>
        <begin position="2573"/>
        <end position="2633"/>
    </location>
</feature>
<comment type="caution">
    <text evidence="7">The sequence shown here is derived from an EMBL/GenBank/DDBJ whole genome shotgun (WGS) entry which is preliminary data.</text>
</comment>
<dbReference type="Pfam" id="PF12255">
    <property type="entry name" value="TcdB_toxin_midC"/>
    <property type="match status" value="1"/>
</dbReference>
<dbReference type="InterPro" id="IPR028994">
    <property type="entry name" value="Integrin_alpha_N"/>
</dbReference>
<feature type="region of interest" description="Disordered" evidence="4">
    <location>
        <begin position="911"/>
        <end position="946"/>
    </location>
</feature>
<evidence type="ECO:0000256" key="3">
    <source>
        <dbReference type="ARBA" id="ARBA00023026"/>
    </source>
</evidence>
<evidence type="ECO:0000259" key="5">
    <source>
        <dbReference type="Pfam" id="PF12255"/>
    </source>
</evidence>
<keyword evidence="3" id="KW-0843">Virulence</keyword>
<feature type="compositionally biased region" description="Pro residues" evidence="4">
    <location>
        <begin position="2582"/>
        <end position="2593"/>
    </location>
</feature>
<dbReference type="NCBIfam" id="TIGR03696">
    <property type="entry name" value="Rhs_assc_core"/>
    <property type="match status" value="1"/>
</dbReference>
<dbReference type="Proteomes" id="UP000698800">
    <property type="component" value="Unassembled WGS sequence"/>
</dbReference>
<dbReference type="SUPFAM" id="SSF69318">
    <property type="entry name" value="Integrin alpha N-terminal domain"/>
    <property type="match status" value="1"/>
</dbReference>
<dbReference type="Pfam" id="PF12256">
    <property type="entry name" value="TcdB_toxin_midN"/>
    <property type="match status" value="1"/>
</dbReference>
<dbReference type="Pfam" id="PF03534">
    <property type="entry name" value="SpvB"/>
    <property type="match status" value="1"/>
</dbReference>
<evidence type="ECO:0000313" key="8">
    <source>
        <dbReference type="Proteomes" id="UP000698800"/>
    </source>
</evidence>
<sequence length="2777" mass="305595">MARSLMFAASTRDTRGHQQHQQQQQPPDTSKAALAEKSSNDPSGTPFLPSISLPKGGGAIRGIGEKFDTNPVTGTGSMHLPIATSPGRSGYNPHLSIAYDSGAGNGPFGLGWNLSLPSITRKTDKGLPQYDDGNESDVFILLGAEDLVPVLTMQDGRWSSQNLPPRTVDGVTYRVQRYRPRIEGLFARIERWTSLSDPAAVCWRTVSKENITTWYGKTAESRIADPANPQRTFTWLICESSDVMGNIVSYEYKREDSAGVDVAQANERNRTRTANLYPKHIRYGNITPYFPAVTTPTSAPPSGDNNNWYLEVVFDYGEHDQASPTPASVSKWSVRNDPFSSYRSGFEVRTYRLCQRVLMFHHFDNQPETGINCLVHSTNLTYSFEKNPTDARNPIFSALLNATHIGFQRTGEKSYVSSALPPVEFTYGEARIQNQVRDLDRDSLANLPEGMDSTRYQWVDLDGEGLSGILTEQAGAWFYKRNQSPLNMVSTDPNSPPHSEAKFGLIEVVPDKPALLLSNHMQFLDLAGDGRPNAVRFEGPLSGFYKRTDEGKWDPFVAFRSLPNVNWSDPNLRFVDLDGDGHADVLITEHEALTWYPSLATDGFGPARRVPKPWDEERGPAVVFADGQQSVYLADMSGDGLNDLVRICNGEVCYWPNLGYGHFGAKVSMDFAPCFDRPEQFNQQRVRLADIDGSGTTDILYLHAQGVRVYFNQSGNSWSPPTIIKTFPAVDNVGAVQVMDLLANGTACLVWSSPLTGSSRRQMRYLDLMGGQKPHLLVKSINNLGAETRIQYSPSTKFYLADKFAGKPWVTKLPFPVHVVERVETYDHISHTHFVKRFAYHHGYFDGFEREFHGFGMVEQWDTEELTDLGKSFPDAANLDKKSHVPPVLVRTWFHTGAFLKGQQISRQFEREYHREDGQSSDTQSLDDTVLPTDLLHTDGTRSPYSLRSDEMHEAYRALKGSMLRQETYALDGTDAKERPYTVAEHNHTIELLQVQGGNRHAIFMTHPRETLDLHYERVLVEVAGQKHADPRMNHSVTLQVDGFGNTLRTLTVSYPRRTLDPTKPPPAQQLETHMTLTASRVANTDDQLDWYHLGLPVESRTYEVVKPLDPSATKDGSIVPFSFSKLADLAASLFPLDQDEPSAAKIWPYEKWDWRINAANEPTETCLRLIEHARVLYRRDNLSGPLALGQIQSMALPYESYKLAFTPGLLKSVFQRTLDGQPTESLLPLPDPAPVLGNRGSDQGGYVALEGSSGWWVPSGRLFYSLDADIDNPSAATSAAELTEARAHFFMARKHSDPFGQTSTVTYSHDLLVVQMRDAVGNATSATHDYRVLQPVLATDANNNQTAVAFDALGMVVATAVMGPPGQKSGDVLDDIVTDLPLDSLQSFVADPRGQAGSLLQKATTRIVYDIDRFQRAGQPPFAAAMVRETHVNGPQTPRTDKIQVNFTYSDGFGRTIQMKKMAEDGAAPQRKQPVTPPKGDIRPDPLVRDETGHLVQANTTSRWVGTGRTVYNNKGKAVRQYEPFFSGTHLYEDEAEMTDYGVSSVLFYDPVERVVAILHPNHTWEKVVFDPWKQAIWDVNDTVKVSDPKGDPDVGDFFRRLPPDDYLPTWYDQRQKPGFSIQEQEAANKAAIHADTPTIVHTDSLGRSFLTIAHNAFKYSDPPPTDLPTTNFYPEQVVFDMEGNHRTAIDAKNRAVMRYDYDMLGNRIHHASMEAGERWILGDATGKPIRAWDSRGHLFRAEYDPLRRPLRSFVTGADPNNPTKEMLTERLVYGEQHPEDDPLLNMRGKLFLHFDQAGLVTNEAYDFRGNPLASSRRLAKQYKGIAGWSDVNAVLPTNPTARLDRPGLDAELVKVLEDDKYTTTPTYDALNRPVTMDMPDTSVIRPNYNDAGLLDKVDVNIRAAKKDDGKLLWTPFVTNIDYDAKGQRELIDYGNGVTTTIEHDPKTFRRVQMVTRRNPTVFPDDCPDPPQADWPGCRLQNLHYTYDPVGNITSIRDDAQQKVYFRNTRVEPSADYTYDATYRLIEATGREHLGQVGAAPTPSSPTDDPRVGILFSASDGNAMARYLERYVYDIVGNLDRVIHQGSDTTLPGWTRKYVYNERSQLNENEKSNRLTSTSTGNGANTENYRYDGSAGLHGNITAMPHLTLMQWNYHDQLEATSTQNTANGNVPETTWYVYDAGGQRVRKVTERQATGEEKPTRKCERVYLGSFEILRKYNGTGDTVTLERSTLHIMDDKQRIALVETRTKGEEEGQPAQRTRYQFGNHLGSACLELDESAQIVSYEEYTPFGSTSYQMVQSQTEISKKRYRFTGKERDKETGFYYHGARYYAPWLGRWTSPDPAGLMDGANIYAYVHNSPLTMTDPTGLWGWREVAVIAAVVVVGTVVSVATAGAAAPIAAAAVASIGLTGTAATVATGVAVGAVAGAVGGAVAGGVGEGTRQAVHGERLNVGRIVSEAGSGAASGAKWGAAIGGAVPLLAAAAGAAAGTTAGTAVVGAAGRVGARVAQSGVTRALVSGGKAVAQQPGIRHAIQGTRAAAQATGRALQAIEGAGQSVGNRVVAAGARTSAAEASSAAAAAPHPTPVEPTPAPASAPHTAPAEAPHAGAIEAPATPTSPPPAPVSGDPPYSGRSMREMLQNKYGAENVTSTTVPPANAKNVRLAGQRHANGTVYDQRGYPVFDDHALHELRLSGAQVRGLDSAGQMRAATRELRELVNSDPAVAARFEPAQLKAIRGGEAKIPKLTWHHHQDVGRMQLVPTEIHKAGHIGGAAMWNGR</sequence>
<comment type="subcellular location">
    <subcellularLocation>
        <location evidence="1">Secreted</location>
    </subcellularLocation>
</comment>
<dbReference type="PANTHER" id="PTHR32305:SF15">
    <property type="entry name" value="PROTEIN RHSA-RELATED"/>
    <property type="match status" value="1"/>
</dbReference>
<proteinExistence type="predicted"/>
<dbReference type="Gene3D" id="2.180.10.10">
    <property type="entry name" value="RHS repeat-associated core"/>
    <property type="match status" value="1"/>
</dbReference>
<feature type="domain" description="Insecticide toxin TcdB middle/C-terminal" evidence="5">
    <location>
        <begin position="955"/>
        <end position="1074"/>
    </location>
</feature>
<reference evidence="7" key="1">
    <citation type="submission" date="2021-03" db="EMBL/GenBank/DDBJ databases">
        <title>Comparative genomics and phylogenomic investigation of the class Geoglossomycetes provide insights into ecological specialization and systematics.</title>
        <authorList>
            <person name="Melie T."/>
            <person name="Pirro S."/>
            <person name="Miller A.N."/>
            <person name="Quandt A."/>
        </authorList>
    </citation>
    <scope>NUCLEOTIDE SEQUENCE</scope>
    <source>
        <strain evidence="7">GBOQ0MN5Z8</strain>
    </source>
</reference>
<protein>
    <recommendedName>
        <fullName evidence="9">Toxin</fullName>
    </recommendedName>
</protein>
<keyword evidence="8" id="KW-1185">Reference proteome</keyword>
<evidence type="ECO:0000256" key="4">
    <source>
        <dbReference type="SAM" id="MobiDB-lite"/>
    </source>
</evidence>
<feature type="domain" description="Insecticide toxin TcdB middle/N-terminal" evidence="6">
    <location>
        <begin position="718"/>
        <end position="865"/>
    </location>
</feature>
<dbReference type="GO" id="GO:0005737">
    <property type="term" value="C:cytoplasm"/>
    <property type="evidence" value="ECO:0007669"/>
    <property type="project" value="InterPro"/>
</dbReference>
<evidence type="ECO:0008006" key="9">
    <source>
        <dbReference type="Google" id="ProtNLM"/>
    </source>
</evidence>
<dbReference type="PANTHER" id="PTHR32305">
    <property type="match status" value="1"/>
</dbReference>
<feature type="region of interest" description="Disordered" evidence="4">
    <location>
        <begin position="1"/>
        <end position="72"/>
    </location>
</feature>
<evidence type="ECO:0000259" key="6">
    <source>
        <dbReference type="Pfam" id="PF12256"/>
    </source>
</evidence>
<dbReference type="OrthoDB" id="5426877at2759"/>
<keyword evidence="2" id="KW-0964">Secreted</keyword>